<evidence type="ECO:0000313" key="2">
    <source>
        <dbReference type="EMBL" id="KZP14189.1"/>
    </source>
</evidence>
<name>A0A166D0F2_9AGAM</name>
<feature type="region of interest" description="Disordered" evidence="1">
    <location>
        <begin position="1"/>
        <end position="32"/>
    </location>
</feature>
<dbReference type="EMBL" id="KV417621">
    <property type="protein sequence ID" value="KZP14189.1"/>
    <property type="molecule type" value="Genomic_DNA"/>
</dbReference>
<proteinExistence type="predicted"/>
<gene>
    <name evidence="2" type="ORF">FIBSPDRAFT_868566</name>
</gene>
<dbReference type="AlphaFoldDB" id="A0A166D0F2"/>
<reference evidence="2 3" key="1">
    <citation type="journal article" date="2016" name="Mol. Biol. Evol.">
        <title>Comparative Genomics of Early-Diverging Mushroom-Forming Fungi Provides Insights into the Origins of Lignocellulose Decay Capabilities.</title>
        <authorList>
            <person name="Nagy L.G."/>
            <person name="Riley R."/>
            <person name="Tritt A."/>
            <person name="Adam C."/>
            <person name="Daum C."/>
            <person name="Floudas D."/>
            <person name="Sun H."/>
            <person name="Yadav J.S."/>
            <person name="Pangilinan J."/>
            <person name="Larsson K.H."/>
            <person name="Matsuura K."/>
            <person name="Barry K."/>
            <person name="Labutti K."/>
            <person name="Kuo R."/>
            <person name="Ohm R.A."/>
            <person name="Bhattacharya S.S."/>
            <person name="Shirouzu T."/>
            <person name="Yoshinaga Y."/>
            <person name="Martin F.M."/>
            <person name="Grigoriev I.V."/>
            <person name="Hibbett D.S."/>
        </authorList>
    </citation>
    <scope>NUCLEOTIDE SEQUENCE [LARGE SCALE GENOMIC DNA]</scope>
    <source>
        <strain evidence="2 3">CBS 109695</strain>
    </source>
</reference>
<protein>
    <submittedName>
        <fullName evidence="2">Uncharacterized protein</fullName>
    </submittedName>
</protein>
<organism evidence="2 3">
    <name type="scientific">Athelia psychrophila</name>
    <dbReference type="NCBI Taxonomy" id="1759441"/>
    <lineage>
        <taxon>Eukaryota</taxon>
        <taxon>Fungi</taxon>
        <taxon>Dikarya</taxon>
        <taxon>Basidiomycota</taxon>
        <taxon>Agaricomycotina</taxon>
        <taxon>Agaricomycetes</taxon>
        <taxon>Agaricomycetidae</taxon>
        <taxon>Atheliales</taxon>
        <taxon>Atheliaceae</taxon>
        <taxon>Athelia</taxon>
    </lineage>
</organism>
<evidence type="ECO:0000256" key="1">
    <source>
        <dbReference type="SAM" id="MobiDB-lite"/>
    </source>
</evidence>
<evidence type="ECO:0000313" key="3">
    <source>
        <dbReference type="Proteomes" id="UP000076532"/>
    </source>
</evidence>
<accession>A0A166D0F2</accession>
<keyword evidence="3" id="KW-1185">Reference proteome</keyword>
<sequence length="94" mass="10191">MPLAASVAREEAGHGGSVGWSERGPLTGSGWGDASSAEIAPIAFAIKVPNDWPIPAWHERGDEGRHQRGLWKMARAVEDGERMLMDDTCTHARK</sequence>
<dbReference type="Proteomes" id="UP000076532">
    <property type="component" value="Unassembled WGS sequence"/>
</dbReference>